<accession>A0A6A5YP83</accession>
<protein>
    <submittedName>
        <fullName evidence="8">Cytochrome P450</fullName>
    </submittedName>
</protein>
<keyword evidence="6" id="KW-0560">Oxidoreductase</keyword>
<evidence type="ECO:0000313" key="9">
    <source>
        <dbReference type="Proteomes" id="UP000799770"/>
    </source>
</evidence>
<keyword evidence="5 6" id="KW-0349">Heme</keyword>
<keyword evidence="4 5" id="KW-0408">Iron</keyword>
<dbReference type="GO" id="GO:0005506">
    <property type="term" value="F:iron ion binding"/>
    <property type="evidence" value="ECO:0007669"/>
    <property type="project" value="InterPro"/>
</dbReference>
<reference evidence="8" key="1">
    <citation type="journal article" date="2020" name="Stud. Mycol.">
        <title>101 Dothideomycetes genomes: a test case for predicting lifestyles and emergence of pathogens.</title>
        <authorList>
            <person name="Haridas S."/>
            <person name="Albert R."/>
            <person name="Binder M."/>
            <person name="Bloem J."/>
            <person name="Labutti K."/>
            <person name="Salamov A."/>
            <person name="Andreopoulos B."/>
            <person name="Baker S."/>
            <person name="Barry K."/>
            <person name="Bills G."/>
            <person name="Bluhm B."/>
            <person name="Cannon C."/>
            <person name="Castanera R."/>
            <person name="Culley D."/>
            <person name="Daum C."/>
            <person name="Ezra D."/>
            <person name="Gonzalez J."/>
            <person name="Henrissat B."/>
            <person name="Kuo A."/>
            <person name="Liang C."/>
            <person name="Lipzen A."/>
            <person name="Lutzoni F."/>
            <person name="Magnuson J."/>
            <person name="Mondo S."/>
            <person name="Nolan M."/>
            <person name="Ohm R."/>
            <person name="Pangilinan J."/>
            <person name="Park H.-J."/>
            <person name="Ramirez L."/>
            <person name="Alfaro M."/>
            <person name="Sun H."/>
            <person name="Tritt A."/>
            <person name="Yoshinaga Y."/>
            <person name="Zwiers L.-H."/>
            <person name="Turgeon B."/>
            <person name="Goodwin S."/>
            <person name="Spatafora J."/>
            <person name="Crous P."/>
            <person name="Grigoriev I."/>
        </authorList>
    </citation>
    <scope>NUCLEOTIDE SEQUENCE</scope>
    <source>
        <strain evidence="8">CBS 627.86</strain>
    </source>
</reference>
<keyword evidence="9" id="KW-1185">Reference proteome</keyword>
<dbReference type="PROSITE" id="PS00086">
    <property type="entry name" value="CYTOCHROME_P450"/>
    <property type="match status" value="1"/>
</dbReference>
<dbReference type="InterPro" id="IPR050121">
    <property type="entry name" value="Cytochrome_P450_monoxygenase"/>
</dbReference>
<feature type="transmembrane region" description="Helical" evidence="7">
    <location>
        <begin position="12"/>
        <end position="30"/>
    </location>
</feature>
<dbReference type="PRINTS" id="PR00385">
    <property type="entry name" value="P450"/>
</dbReference>
<dbReference type="Gene3D" id="1.10.630.10">
    <property type="entry name" value="Cytochrome P450"/>
    <property type="match status" value="1"/>
</dbReference>
<name>A0A6A5YP83_9PLEO</name>
<sequence length="573" mass="64719">MGTPQHQQSATMPVLKLIVLGITLYTLNYLRKLHTNYKLARSTHLNVVISPLDPYGMIWQLTQPLLNSYMRLLPERLSLWFKVMDMGWSWELDDYVHRKLGSSFVVVSAERNVIYTCDKEAVQWVLGRRKDFLKPDVYEALDIFGRNVDTVNGDDWSRHRKLTAPCFNERVSSLVWDESLRQGRSMLSHWLSQGKISDMVDDTRTLALHVLSAAGFGVSHDFLEGNAKPAEGHLMSHRDALTTILRNLVTSIVLSQMPWAKRVVPKKLKDVCLAISEFRLYMDELLASEREVMRKEKGFSKPNLISTLIRTSDEAKAEGVQSAVRLTDEEIKGNIFIFNLAGHDTTANSLAYALTLLALHPEIQAWVVEEVDEVMREENSEYESLYPRLKRVQAVLYETLRLYGPVPNVPRAVSGPNKTLQLTCSSSSPSSTYTLSIPPNTSLNLSLHAAHTNAAYYPDPTSFKPSRWIKSTSSPSSLQTEELLPQPPSFNPWSSGPRICPGMKFAQVEFAAVLAILLHSARVSPALRKDGHGPEYEERARKEVYGVMRDSALNGPTLSMNRPEDLWLKIAKR</sequence>
<evidence type="ECO:0000256" key="7">
    <source>
        <dbReference type="SAM" id="Phobius"/>
    </source>
</evidence>
<evidence type="ECO:0000256" key="3">
    <source>
        <dbReference type="ARBA" id="ARBA00022723"/>
    </source>
</evidence>
<comment type="cofactor">
    <cofactor evidence="1 5">
        <name>heme</name>
        <dbReference type="ChEBI" id="CHEBI:30413"/>
    </cofactor>
</comment>
<dbReference type="EMBL" id="ML977346">
    <property type="protein sequence ID" value="KAF2108753.1"/>
    <property type="molecule type" value="Genomic_DNA"/>
</dbReference>
<organism evidence="8 9">
    <name type="scientific">Lophiotrema nucula</name>
    <dbReference type="NCBI Taxonomy" id="690887"/>
    <lineage>
        <taxon>Eukaryota</taxon>
        <taxon>Fungi</taxon>
        <taxon>Dikarya</taxon>
        <taxon>Ascomycota</taxon>
        <taxon>Pezizomycotina</taxon>
        <taxon>Dothideomycetes</taxon>
        <taxon>Pleosporomycetidae</taxon>
        <taxon>Pleosporales</taxon>
        <taxon>Lophiotremataceae</taxon>
        <taxon>Lophiotrema</taxon>
    </lineage>
</organism>
<dbReference type="InterPro" id="IPR001128">
    <property type="entry name" value="Cyt_P450"/>
</dbReference>
<evidence type="ECO:0000256" key="2">
    <source>
        <dbReference type="ARBA" id="ARBA00010617"/>
    </source>
</evidence>
<comment type="similarity">
    <text evidence="2 6">Belongs to the cytochrome P450 family.</text>
</comment>
<dbReference type="Proteomes" id="UP000799770">
    <property type="component" value="Unassembled WGS sequence"/>
</dbReference>
<dbReference type="OrthoDB" id="1470350at2759"/>
<dbReference type="GO" id="GO:0004497">
    <property type="term" value="F:monooxygenase activity"/>
    <property type="evidence" value="ECO:0007669"/>
    <property type="project" value="UniProtKB-KW"/>
</dbReference>
<dbReference type="PANTHER" id="PTHR24305:SF166">
    <property type="entry name" value="CYTOCHROME P450 12A4, MITOCHONDRIAL-RELATED"/>
    <property type="match status" value="1"/>
</dbReference>
<dbReference type="CDD" id="cd11070">
    <property type="entry name" value="CYP56-like"/>
    <property type="match status" value="1"/>
</dbReference>
<dbReference type="GO" id="GO:0016705">
    <property type="term" value="F:oxidoreductase activity, acting on paired donors, with incorporation or reduction of molecular oxygen"/>
    <property type="evidence" value="ECO:0007669"/>
    <property type="project" value="InterPro"/>
</dbReference>
<keyword evidence="7" id="KW-0812">Transmembrane</keyword>
<dbReference type="InterPro" id="IPR017972">
    <property type="entry name" value="Cyt_P450_CS"/>
</dbReference>
<evidence type="ECO:0000256" key="6">
    <source>
        <dbReference type="RuleBase" id="RU000461"/>
    </source>
</evidence>
<feature type="binding site" description="axial binding residue" evidence="5">
    <location>
        <position position="500"/>
    </location>
    <ligand>
        <name>heme</name>
        <dbReference type="ChEBI" id="CHEBI:30413"/>
    </ligand>
    <ligandPart>
        <name>Fe</name>
        <dbReference type="ChEBI" id="CHEBI:18248"/>
    </ligandPart>
</feature>
<dbReference type="Pfam" id="PF00067">
    <property type="entry name" value="p450"/>
    <property type="match status" value="1"/>
</dbReference>
<proteinExistence type="inferred from homology"/>
<evidence type="ECO:0000256" key="5">
    <source>
        <dbReference type="PIRSR" id="PIRSR602401-1"/>
    </source>
</evidence>
<keyword evidence="6" id="KW-0503">Monooxygenase</keyword>
<evidence type="ECO:0000313" key="8">
    <source>
        <dbReference type="EMBL" id="KAF2108753.1"/>
    </source>
</evidence>
<dbReference type="GO" id="GO:0020037">
    <property type="term" value="F:heme binding"/>
    <property type="evidence" value="ECO:0007669"/>
    <property type="project" value="InterPro"/>
</dbReference>
<dbReference type="PRINTS" id="PR00463">
    <property type="entry name" value="EP450I"/>
</dbReference>
<evidence type="ECO:0000256" key="1">
    <source>
        <dbReference type="ARBA" id="ARBA00001971"/>
    </source>
</evidence>
<dbReference type="InterPro" id="IPR036396">
    <property type="entry name" value="Cyt_P450_sf"/>
</dbReference>
<dbReference type="PANTHER" id="PTHR24305">
    <property type="entry name" value="CYTOCHROME P450"/>
    <property type="match status" value="1"/>
</dbReference>
<dbReference type="SUPFAM" id="SSF48264">
    <property type="entry name" value="Cytochrome P450"/>
    <property type="match status" value="1"/>
</dbReference>
<dbReference type="AlphaFoldDB" id="A0A6A5YP83"/>
<keyword evidence="7" id="KW-1133">Transmembrane helix</keyword>
<evidence type="ECO:0000256" key="4">
    <source>
        <dbReference type="ARBA" id="ARBA00023004"/>
    </source>
</evidence>
<keyword evidence="7" id="KW-0472">Membrane</keyword>
<keyword evidence="3 5" id="KW-0479">Metal-binding</keyword>
<gene>
    <name evidence="8" type="ORF">BDV96DRAFT_587208</name>
</gene>
<dbReference type="InterPro" id="IPR002401">
    <property type="entry name" value="Cyt_P450_E_grp-I"/>
</dbReference>